<evidence type="ECO:0000313" key="6">
    <source>
        <dbReference type="Proteomes" id="UP000236447"/>
    </source>
</evidence>
<dbReference type="EMBL" id="CP010725">
    <property type="protein sequence ID" value="AUR00244.1"/>
    <property type="molecule type" value="Genomic_DNA"/>
</dbReference>
<dbReference type="Gene3D" id="2.40.100.10">
    <property type="entry name" value="Cyclophilin-like"/>
    <property type="match status" value="1"/>
</dbReference>
<feature type="domain" description="Carboxyltransferase" evidence="4">
    <location>
        <begin position="25"/>
        <end position="303"/>
    </location>
</feature>
<evidence type="ECO:0000259" key="4">
    <source>
        <dbReference type="SMART" id="SM00797"/>
    </source>
</evidence>
<reference evidence="5 6" key="2">
    <citation type="journal article" date="2017" name="Genome Biol. Evol.">
        <title>Trajectories and Drivers of Genome Evolution in Surface-Associated Marine Phaeobacter.</title>
        <authorList>
            <person name="Freese H.M."/>
            <person name="Sikorski J."/>
            <person name="Bunk B."/>
            <person name="Scheuner C."/>
            <person name="Meier-Kolthoff J.P."/>
            <person name="Sproer C."/>
            <person name="Gram L."/>
            <person name="Overmann J."/>
        </authorList>
    </citation>
    <scope>NUCLEOTIDE SEQUENCE [LARGE SCALE GENOMIC DNA]</scope>
    <source>
        <strain evidence="5 6">P88</strain>
    </source>
</reference>
<keyword evidence="3" id="KW-0067">ATP-binding</keyword>
<gene>
    <name evidence="5" type="ORF">PhaeoP88_02907</name>
</gene>
<dbReference type="PANTHER" id="PTHR43309:SF5">
    <property type="entry name" value="5-OXOPROLINASE SUBUNIT C"/>
    <property type="match status" value="1"/>
</dbReference>
<dbReference type="SMART" id="SM00797">
    <property type="entry name" value="AHS2"/>
    <property type="match status" value="1"/>
</dbReference>
<evidence type="ECO:0000256" key="3">
    <source>
        <dbReference type="ARBA" id="ARBA00022840"/>
    </source>
</evidence>
<dbReference type="Pfam" id="PF02626">
    <property type="entry name" value="CT_A_B"/>
    <property type="match status" value="1"/>
</dbReference>
<sequence length="351" mass="36503">MRALRVLRIGPSCTVQDRGRVGYLGQGLSQGGAADSLALAEGAALLRQDAGLAALEMAGIGGQFEASAPMRIALTGAEMVATLDGTPLVWNASHRIEPGQRLEIGAAKRGVYGYLHVGGGFATHVQLGARAAHLVAALGAPVAEGDTLPVGAEVLPAARQVTGLGLRVADRFSGGELRLVESFQSDLFPAEVRRRFAETPFTPGRRASRMALQLMSEGAGFAAEGQLNVLSEIIVPGDVQMTGDGRPFLLLREAQTTGGYPRIGTVLPCDLSRAVQAAAGAVLRFRWVTLEEGLAQQAAHEAAVAGLPSACRPLLRDPADMADLLSYQLIGGVVSAAADPFEPRDEPGAET</sequence>
<dbReference type="Proteomes" id="UP000236447">
    <property type="component" value="Chromosome"/>
</dbReference>
<reference evidence="5 6" key="1">
    <citation type="journal article" date="2017" name="Front. Microbiol.">
        <title>Phaeobacter piscinae sp. nov., a species of the Roseobacter group and potential aquaculture probiont.</title>
        <authorList>
            <person name="Sonnenschein E.C."/>
            <person name="Phippen C.B.W."/>
            <person name="Nielsen K.F."/>
            <person name="Mateiu R.V."/>
            <person name="Melchiorsen J."/>
            <person name="Gram L."/>
            <person name="Overmann J."/>
            <person name="Freese H.M."/>
        </authorList>
    </citation>
    <scope>NUCLEOTIDE SEQUENCE [LARGE SCALE GENOMIC DNA]</scope>
    <source>
        <strain evidence="5 6">P88</strain>
    </source>
</reference>
<keyword evidence="1" id="KW-0547">Nucleotide-binding</keyword>
<evidence type="ECO:0000313" key="5">
    <source>
        <dbReference type="EMBL" id="AUR00244.1"/>
    </source>
</evidence>
<dbReference type="GO" id="GO:0016787">
    <property type="term" value="F:hydrolase activity"/>
    <property type="evidence" value="ECO:0007669"/>
    <property type="project" value="UniProtKB-KW"/>
</dbReference>
<dbReference type="InterPro" id="IPR052708">
    <property type="entry name" value="PxpC"/>
</dbReference>
<keyword evidence="2 5" id="KW-0378">Hydrolase</keyword>
<organism evidence="5 6">
    <name type="scientific">Phaeobacter inhibens</name>
    <dbReference type="NCBI Taxonomy" id="221822"/>
    <lineage>
        <taxon>Bacteria</taxon>
        <taxon>Pseudomonadati</taxon>
        <taxon>Pseudomonadota</taxon>
        <taxon>Alphaproteobacteria</taxon>
        <taxon>Rhodobacterales</taxon>
        <taxon>Roseobacteraceae</taxon>
        <taxon>Phaeobacter</taxon>
    </lineage>
</organism>
<dbReference type="InterPro" id="IPR003778">
    <property type="entry name" value="CT_A_B"/>
</dbReference>
<accession>A0A2I7KCE2</accession>
<evidence type="ECO:0000256" key="1">
    <source>
        <dbReference type="ARBA" id="ARBA00022741"/>
    </source>
</evidence>
<dbReference type="InterPro" id="IPR029000">
    <property type="entry name" value="Cyclophilin-like_dom_sf"/>
</dbReference>
<name>A0A2I7KCE2_9RHOB</name>
<dbReference type="PANTHER" id="PTHR43309">
    <property type="entry name" value="5-OXOPROLINASE SUBUNIT C"/>
    <property type="match status" value="1"/>
</dbReference>
<dbReference type="AlphaFoldDB" id="A0A2I7KCE2"/>
<protein>
    <submittedName>
        <fullName evidence="5">Allophanate hydrolase, subunit 2</fullName>
    </submittedName>
</protein>
<dbReference type="GO" id="GO:0005524">
    <property type="term" value="F:ATP binding"/>
    <property type="evidence" value="ECO:0007669"/>
    <property type="project" value="UniProtKB-KW"/>
</dbReference>
<proteinExistence type="predicted"/>
<dbReference type="RefSeq" id="WP_102884005.1">
    <property type="nucleotide sequence ID" value="NZ_CP010725.1"/>
</dbReference>
<evidence type="ECO:0000256" key="2">
    <source>
        <dbReference type="ARBA" id="ARBA00022801"/>
    </source>
</evidence>